<accession>A0A7S3PS15</accession>
<dbReference type="PANTHER" id="PTHR12984">
    <property type="entry name" value="SCY1-RELATED S/T PROTEIN KINASE-LIKE"/>
    <property type="match status" value="1"/>
</dbReference>
<proteinExistence type="predicted"/>
<evidence type="ECO:0008006" key="2">
    <source>
        <dbReference type="Google" id="ProtNLM"/>
    </source>
</evidence>
<dbReference type="EMBL" id="HBIN01025630">
    <property type="protein sequence ID" value="CAE0448710.1"/>
    <property type="molecule type" value="Transcribed_RNA"/>
</dbReference>
<protein>
    <recommendedName>
        <fullName evidence="2">Protein kinase domain-containing protein</fullName>
    </recommendedName>
</protein>
<gene>
    <name evidence="1" type="ORF">ASTO00021_LOCUS18677</name>
</gene>
<sequence length="157" mass="17240">MFAGLKDRLEAAATQVLGNSLSSNYDIGDVVGSGGPEMLWTVFAAKKKDTGESCSVFVFYKGKNYLDLKGHDLESTVQHLRKEVQFLNKIRHPDILKVIEVIPESSKALAFVTEPVGKSLANVRKDFRGISPRSNSIDSNKTLVANTKIQELLGICK</sequence>
<name>A0A7S3PS15_9STRA</name>
<dbReference type="Gene3D" id="3.30.200.20">
    <property type="entry name" value="Phosphorylase Kinase, domain 1"/>
    <property type="match status" value="1"/>
</dbReference>
<evidence type="ECO:0000313" key="1">
    <source>
        <dbReference type="EMBL" id="CAE0448710.1"/>
    </source>
</evidence>
<dbReference type="PANTHER" id="PTHR12984:SF6">
    <property type="entry name" value="SCY1-LIKE PROTEIN 2"/>
    <property type="match status" value="1"/>
</dbReference>
<dbReference type="InterPro" id="IPR051177">
    <property type="entry name" value="CIK-Related_Protein"/>
</dbReference>
<organism evidence="1">
    <name type="scientific">Aplanochytrium stocchinoi</name>
    <dbReference type="NCBI Taxonomy" id="215587"/>
    <lineage>
        <taxon>Eukaryota</taxon>
        <taxon>Sar</taxon>
        <taxon>Stramenopiles</taxon>
        <taxon>Bigyra</taxon>
        <taxon>Labyrinthulomycetes</taxon>
        <taxon>Thraustochytrida</taxon>
        <taxon>Thraustochytriidae</taxon>
        <taxon>Aplanochytrium</taxon>
    </lineage>
</organism>
<dbReference type="AlphaFoldDB" id="A0A7S3PS15"/>
<dbReference type="SUPFAM" id="SSF56112">
    <property type="entry name" value="Protein kinase-like (PK-like)"/>
    <property type="match status" value="1"/>
</dbReference>
<reference evidence="1" key="1">
    <citation type="submission" date="2021-01" db="EMBL/GenBank/DDBJ databases">
        <authorList>
            <person name="Corre E."/>
            <person name="Pelletier E."/>
            <person name="Niang G."/>
            <person name="Scheremetjew M."/>
            <person name="Finn R."/>
            <person name="Kale V."/>
            <person name="Holt S."/>
            <person name="Cochrane G."/>
            <person name="Meng A."/>
            <person name="Brown T."/>
            <person name="Cohen L."/>
        </authorList>
    </citation>
    <scope>NUCLEOTIDE SEQUENCE</scope>
    <source>
        <strain evidence="1">GSBS06</strain>
    </source>
</reference>
<dbReference type="InterPro" id="IPR011009">
    <property type="entry name" value="Kinase-like_dom_sf"/>
</dbReference>